<reference evidence="1 2" key="1">
    <citation type="journal article" date="2012" name="BMC Genomics">
        <title>Genomic sequence analysis and characterization of Sneathia amnii sp. nov.</title>
        <authorList>
            <consortium name="Vaginal Microbiome Consortium (additional members)"/>
            <person name="Harwich M.D.Jr."/>
            <person name="Serrano M.G."/>
            <person name="Fettweis J.M."/>
            <person name="Alves J.M."/>
            <person name="Reimers M.A."/>
            <person name="Buck G.A."/>
            <person name="Jefferson K.K."/>
        </authorList>
    </citation>
    <scope>NUCLEOTIDE SEQUENCE [LARGE SCALE GENOMIC DNA]</scope>
    <source>
        <strain evidence="1 2">SN35</strain>
    </source>
</reference>
<sequence length="157" mass="18252">MSIIANFINNIQDLTFSNVILSLNNQINSLDEISRSPLYEYFKLDKEAIKVPIVSSPSLNYKEILSNGNFKHSKAYLKPNFPNPNQLCPKCNSTKEWHYMHTKTQKRCKLCLKTFIFSEPNKFNTSILSNESLKFYCPYRIKAKNEIIKEHGKLNPT</sequence>
<dbReference type="OrthoDB" id="19536at32066"/>
<evidence type="ECO:0008006" key="3">
    <source>
        <dbReference type="Google" id="ProtNLM"/>
    </source>
</evidence>
<proteinExistence type="predicted"/>
<evidence type="ECO:0000313" key="1">
    <source>
        <dbReference type="EMBL" id="AKC95863.1"/>
    </source>
</evidence>
<dbReference type="RefSeq" id="WP_046328967.1">
    <property type="nucleotide sequence ID" value="NZ_CP011280.1"/>
</dbReference>
<dbReference type="Proteomes" id="UP000033103">
    <property type="component" value="Chromosome"/>
</dbReference>
<dbReference type="AlphaFoldDB" id="A0A0E3UV05"/>
<dbReference type="EMBL" id="CP011280">
    <property type="protein sequence ID" value="AKC95863.1"/>
    <property type="molecule type" value="Genomic_DNA"/>
</dbReference>
<dbReference type="KEGG" id="sns:VC03_05135"/>
<gene>
    <name evidence="1" type="ORF">VC03_05135</name>
</gene>
<name>A0A0E3UV05_9FUSO</name>
<dbReference type="HOGENOM" id="CLU_1676683_0_0_0"/>
<organism evidence="1 2">
    <name type="scientific">Sneathia vaginalis</name>
    <dbReference type="NCBI Taxonomy" id="187101"/>
    <lineage>
        <taxon>Bacteria</taxon>
        <taxon>Fusobacteriati</taxon>
        <taxon>Fusobacteriota</taxon>
        <taxon>Fusobacteriia</taxon>
        <taxon>Fusobacteriales</taxon>
        <taxon>Leptotrichiaceae</taxon>
        <taxon>Sneathia</taxon>
    </lineage>
</organism>
<accession>A0A0E3UV05</accession>
<protein>
    <recommendedName>
        <fullName evidence="3">Transposase</fullName>
    </recommendedName>
</protein>
<evidence type="ECO:0000313" key="2">
    <source>
        <dbReference type="Proteomes" id="UP000033103"/>
    </source>
</evidence>
<dbReference type="PATRIC" id="fig|1069640.6.peg.1016"/>
<keyword evidence="2" id="KW-1185">Reference proteome</keyword>